<protein>
    <recommendedName>
        <fullName evidence="3">RHS repeat protein</fullName>
    </recommendedName>
</protein>
<dbReference type="Proteomes" id="UP000273982">
    <property type="component" value="Chromosome"/>
</dbReference>
<dbReference type="KEGG" id="mros:EHO51_11590"/>
<evidence type="ECO:0000313" key="2">
    <source>
        <dbReference type="Proteomes" id="UP000273982"/>
    </source>
</evidence>
<dbReference type="RefSeq" id="WP_124739025.1">
    <property type="nucleotide sequence ID" value="NZ_CP034086.1"/>
</dbReference>
<proteinExistence type="predicted"/>
<dbReference type="EMBL" id="CP034086">
    <property type="protein sequence ID" value="AZG77324.1"/>
    <property type="molecule type" value="Genomic_DNA"/>
</dbReference>
<sequence>MTLVYDARGAALRSTTATDANSAVTLKNKALNPDGSLASETISVTSADGKSRTLSRDVDSYAVIDHCQTETTVVNGDGSKVTTLIDKTGGRSISTRSSQVKSSRFTFSKAA</sequence>
<accession>A0A3G8M6U9</accession>
<name>A0A3G8M6U9_9HYPH</name>
<organism evidence="1 2">
    <name type="scientific">Methylocystis rosea</name>
    <dbReference type="NCBI Taxonomy" id="173366"/>
    <lineage>
        <taxon>Bacteria</taxon>
        <taxon>Pseudomonadati</taxon>
        <taxon>Pseudomonadota</taxon>
        <taxon>Alphaproteobacteria</taxon>
        <taxon>Hyphomicrobiales</taxon>
        <taxon>Methylocystaceae</taxon>
        <taxon>Methylocystis</taxon>
    </lineage>
</organism>
<gene>
    <name evidence="1" type="ORF">EHO51_11590</name>
</gene>
<reference evidence="1 2" key="1">
    <citation type="submission" date="2018-11" db="EMBL/GenBank/DDBJ databases">
        <title>Genome squencing of methanotrophic bacteria isolated from alkaline groundwater in Korea.</title>
        <authorList>
            <person name="Nguyen L.N."/>
        </authorList>
    </citation>
    <scope>NUCLEOTIDE SEQUENCE [LARGE SCALE GENOMIC DNA]</scope>
    <source>
        <strain evidence="1 2">GW6</strain>
    </source>
</reference>
<evidence type="ECO:0000313" key="1">
    <source>
        <dbReference type="EMBL" id="AZG77324.1"/>
    </source>
</evidence>
<evidence type="ECO:0008006" key="3">
    <source>
        <dbReference type="Google" id="ProtNLM"/>
    </source>
</evidence>
<dbReference type="AlphaFoldDB" id="A0A3G8M6U9"/>